<protein>
    <submittedName>
        <fullName evidence="1">Uncharacterized protein</fullName>
    </submittedName>
</protein>
<dbReference type="SUPFAM" id="SSF53335">
    <property type="entry name" value="S-adenosyl-L-methionine-dependent methyltransferases"/>
    <property type="match status" value="1"/>
</dbReference>
<organism evidence="1 2">
    <name type="scientific">Streptomyces plumbiresistens</name>
    <dbReference type="NCBI Taxonomy" id="511811"/>
    <lineage>
        <taxon>Bacteria</taxon>
        <taxon>Bacillati</taxon>
        <taxon>Actinomycetota</taxon>
        <taxon>Actinomycetes</taxon>
        <taxon>Kitasatosporales</taxon>
        <taxon>Streptomycetaceae</taxon>
        <taxon>Streptomyces</taxon>
    </lineage>
</organism>
<evidence type="ECO:0000313" key="2">
    <source>
        <dbReference type="Proteomes" id="UP001500456"/>
    </source>
</evidence>
<accession>A0ABP7SYH3</accession>
<evidence type="ECO:0000313" key="1">
    <source>
        <dbReference type="EMBL" id="GAA4018063.1"/>
    </source>
</evidence>
<keyword evidence="2" id="KW-1185">Reference proteome</keyword>
<dbReference type="Proteomes" id="UP001500456">
    <property type="component" value="Unassembled WGS sequence"/>
</dbReference>
<dbReference type="InterPro" id="IPR029063">
    <property type="entry name" value="SAM-dependent_MTases_sf"/>
</dbReference>
<dbReference type="Gene3D" id="3.40.50.150">
    <property type="entry name" value="Vaccinia Virus protein VP39"/>
    <property type="match status" value="1"/>
</dbReference>
<reference evidence="2" key="1">
    <citation type="journal article" date="2019" name="Int. J. Syst. Evol. Microbiol.">
        <title>The Global Catalogue of Microorganisms (GCM) 10K type strain sequencing project: providing services to taxonomists for standard genome sequencing and annotation.</title>
        <authorList>
            <consortium name="The Broad Institute Genomics Platform"/>
            <consortium name="The Broad Institute Genome Sequencing Center for Infectious Disease"/>
            <person name="Wu L."/>
            <person name="Ma J."/>
        </authorList>
    </citation>
    <scope>NUCLEOTIDE SEQUENCE [LARGE SCALE GENOMIC DNA]</scope>
    <source>
        <strain evidence="2">JCM 16924</strain>
    </source>
</reference>
<proteinExistence type="predicted"/>
<name>A0ABP7SYH3_9ACTN</name>
<gene>
    <name evidence="1" type="ORF">GCM10022232_72250</name>
</gene>
<comment type="caution">
    <text evidence="1">The sequence shown here is derived from an EMBL/GenBank/DDBJ whole genome shotgun (WGS) entry which is preliminary data.</text>
</comment>
<sequence length="105" mass="11731">MYSIFGVAWFSDPRKLFALVRQRLNLGGVFVFSQPPGSLGAYGLQGMYKGGFAGPAMYTYRFSYTHAMWRSLLLSAGLRRSRDLLHEAPKPDHIGTSDCPSRVPE</sequence>
<dbReference type="EMBL" id="BAAAZX010000026">
    <property type="protein sequence ID" value="GAA4018063.1"/>
    <property type="molecule type" value="Genomic_DNA"/>
</dbReference>